<feature type="compositionally biased region" description="Acidic residues" evidence="2">
    <location>
        <begin position="590"/>
        <end position="599"/>
    </location>
</feature>
<feature type="compositionally biased region" description="Basic and acidic residues" evidence="2">
    <location>
        <begin position="865"/>
        <end position="887"/>
    </location>
</feature>
<evidence type="ECO:0000313" key="5">
    <source>
        <dbReference type="Proteomes" id="UP001153737"/>
    </source>
</evidence>
<dbReference type="InterPro" id="IPR000253">
    <property type="entry name" value="FHA_dom"/>
</dbReference>
<feature type="compositionally biased region" description="Polar residues" evidence="2">
    <location>
        <begin position="791"/>
        <end position="828"/>
    </location>
</feature>
<keyword evidence="5" id="KW-1185">Reference proteome</keyword>
<dbReference type="SMART" id="SM00240">
    <property type="entry name" value="FHA"/>
    <property type="match status" value="1"/>
</dbReference>
<evidence type="ECO:0000256" key="2">
    <source>
        <dbReference type="SAM" id="MobiDB-lite"/>
    </source>
</evidence>
<dbReference type="CDD" id="cd22677">
    <property type="entry name" value="FHA_Kanadaptin"/>
    <property type="match status" value="1"/>
</dbReference>
<dbReference type="PROSITE" id="PS50006">
    <property type="entry name" value="FHA_DOMAIN"/>
    <property type="match status" value="1"/>
</dbReference>
<feature type="coiled-coil region" evidence="1">
    <location>
        <begin position="254"/>
        <end position="289"/>
    </location>
</feature>
<feature type="region of interest" description="Disordered" evidence="2">
    <location>
        <begin position="573"/>
        <end position="646"/>
    </location>
</feature>
<evidence type="ECO:0000256" key="1">
    <source>
        <dbReference type="SAM" id="Coils"/>
    </source>
</evidence>
<feature type="region of interest" description="Disordered" evidence="2">
    <location>
        <begin position="51"/>
        <end position="71"/>
    </location>
</feature>
<feature type="region of interest" description="Disordered" evidence="2">
    <location>
        <begin position="84"/>
        <end position="105"/>
    </location>
</feature>
<accession>A0A9P0DVN2</accession>
<dbReference type="Pfam" id="PF00498">
    <property type="entry name" value="FHA"/>
    <property type="match status" value="1"/>
</dbReference>
<feature type="region of interest" description="Disordered" evidence="2">
    <location>
        <begin position="791"/>
        <end position="910"/>
    </location>
</feature>
<feature type="compositionally biased region" description="Basic residues" evidence="2">
    <location>
        <begin position="854"/>
        <end position="864"/>
    </location>
</feature>
<organism evidence="4 5">
    <name type="scientific">Phaedon cochleariae</name>
    <name type="common">Mustard beetle</name>
    <dbReference type="NCBI Taxonomy" id="80249"/>
    <lineage>
        <taxon>Eukaryota</taxon>
        <taxon>Metazoa</taxon>
        <taxon>Ecdysozoa</taxon>
        <taxon>Arthropoda</taxon>
        <taxon>Hexapoda</taxon>
        <taxon>Insecta</taxon>
        <taxon>Pterygota</taxon>
        <taxon>Neoptera</taxon>
        <taxon>Endopterygota</taxon>
        <taxon>Coleoptera</taxon>
        <taxon>Polyphaga</taxon>
        <taxon>Cucujiformia</taxon>
        <taxon>Chrysomeloidea</taxon>
        <taxon>Chrysomelidae</taxon>
        <taxon>Chrysomelinae</taxon>
        <taxon>Chrysomelini</taxon>
        <taxon>Phaedon</taxon>
    </lineage>
</organism>
<feature type="compositionally biased region" description="Acidic residues" evidence="2">
    <location>
        <begin position="836"/>
        <end position="846"/>
    </location>
</feature>
<dbReference type="EMBL" id="OU896712">
    <property type="protein sequence ID" value="CAH1173882.1"/>
    <property type="molecule type" value="Genomic_DNA"/>
</dbReference>
<dbReference type="Gene3D" id="2.60.200.20">
    <property type="match status" value="1"/>
</dbReference>
<dbReference type="CDD" id="cd19856">
    <property type="entry name" value="DSRM_Kanadaptin"/>
    <property type="match status" value="1"/>
</dbReference>
<gene>
    <name evidence="4" type="ORF">PHAECO_LOCUS9934</name>
</gene>
<dbReference type="OrthoDB" id="433755at2759"/>
<dbReference type="InterPro" id="IPR008984">
    <property type="entry name" value="SMAD_FHA_dom_sf"/>
</dbReference>
<feature type="compositionally biased region" description="Low complexity" evidence="2">
    <location>
        <begin position="631"/>
        <end position="645"/>
    </location>
</feature>
<dbReference type="Proteomes" id="UP001153737">
    <property type="component" value="Chromosome 6"/>
</dbReference>
<evidence type="ECO:0000313" key="4">
    <source>
        <dbReference type="EMBL" id="CAH1173882.1"/>
    </source>
</evidence>
<evidence type="ECO:0000259" key="3">
    <source>
        <dbReference type="PROSITE" id="PS50006"/>
    </source>
</evidence>
<proteinExistence type="predicted"/>
<dbReference type="AlphaFoldDB" id="A0A9P0DVN2"/>
<keyword evidence="1" id="KW-0175">Coiled coil</keyword>
<feature type="compositionally biased region" description="Polar residues" evidence="2">
    <location>
        <begin position="601"/>
        <end position="619"/>
    </location>
</feature>
<dbReference type="SUPFAM" id="SSF49879">
    <property type="entry name" value="SMAD/FHA domain"/>
    <property type="match status" value="1"/>
</dbReference>
<feature type="domain" description="FHA" evidence="3">
    <location>
        <begin position="158"/>
        <end position="214"/>
    </location>
</feature>
<feature type="compositionally biased region" description="Basic and acidic residues" evidence="2">
    <location>
        <begin position="26"/>
        <end position="39"/>
    </location>
</feature>
<reference evidence="4" key="2">
    <citation type="submission" date="2022-10" db="EMBL/GenBank/DDBJ databases">
        <authorList>
            <consortium name="ENA_rothamsted_submissions"/>
            <consortium name="culmorum"/>
            <person name="King R."/>
        </authorList>
    </citation>
    <scope>NUCLEOTIDE SEQUENCE</scope>
</reference>
<reference evidence="4" key="1">
    <citation type="submission" date="2022-01" db="EMBL/GenBank/DDBJ databases">
        <authorList>
            <person name="King R."/>
        </authorList>
    </citation>
    <scope>NUCLEOTIDE SEQUENCE</scope>
</reference>
<sequence length="910" mass="103853">MNEENPDQQEKKQEEVNVTNEENPDQQEKKQEKVNRETTFKKPILIGKVGKLPKKVLPDNGSSSKSSMDFSDRKGHILEEALQRTITQSSDDDDRTQKTNHEQVSIPDEQLKENLISLPYKEPLWSGLPSSLGNEYVFEVLKNGSIIETINLMSRAFWVFGRITSCNICMQHPTISRFHAVLQYRSEPSETEVPGFYLYDLGSTHGTFLNKNRLKPKVYARMQVGHMLKLGCSTRSYILNGPEYDEEVESEFTISELKQKREDELNKRREEALRIKKEMEEKVIREEERGVDWGMGEDADEDTDLSENPFAQSNNEELYLDDPKKALRGFFEREGLELEYNCSEQGMGQFLCKVVLPVDDDVGQPIVAEVLHKGKKKEAVVQCALEACRILDRYGVLRQATHESRKRKVKNWEENDFYDSDDDTFLDRTGSIEKKREKRMNAKLPQKAETYESLLEKENVISSSISDLEKRLAEIQDSQNSTNNKNQEEDSLDTFMKELKQSKPDKQTIGKLKIELTKLKTEHASIIRLVNIAKPASMPPLVTNYAVPSTSKDVKSTLLPFYGKRRKLKVQLPMKPSDIDLAANSSSENKEEEEEEEIGEGTNQPGDAVINVNSSSNDTLVPRVTDNEGQSETISSSSSSSSLIASDEEEIRTGDFASIKGLHNTMTFKKFEKILKKGLPPFAGQHQEKLEKILNNLKKLAVNEDRMHVDWKMLAAKKRKVMKLISDLNHSEPNEKLEHRVSSELNRILSELNTMTEQKYKVIDKVKRMGNEIRTISEAIDEDFRQYKKSMSSNKSDVSESCNGNQSESIVESNPNLKNTISEPSTSHESTGGGSDLEESGDDSVESGENMQDKKRKKNKRRINQRQDRAEQDRQRGYEEDANREDYTMWVPPSGQSGDGRTSLNDKYGY</sequence>
<feature type="region of interest" description="Disordered" evidence="2">
    <location>
        <begin position="1"/>
        <end position="39"/>
    </location>
</feature>
<dbReference type="InterPro" id="IPR050923">
    <property type="entry name" value="Cell_Proc_Reg/RNA_Proc"/>
</dbReference>
<feature type="compositionally biased region" description="Polar residues" evidence="2">
    <location>
        <begin position="894"/>
        <end position="910"/>
    </location>
</feature>
<name>A0A9P0DVN2_PHACE</name>
<protein>
    <recommendedName>
        <fullName evidence="3">FHA domain-containing protein</fullName>
    </recommendedName>
</protein>
<dbReference type="PANTHER" id="PTHR23308">
    <property type="entry name" value="NUCLEAR INHIBITOR OF PROTEIN PHOSPHATASE-1"/>
    <property type="match status" value="1"/>
</dbReference>